<name>A0A1I2XXN3_9MICO</name>
<sequence length="285" mass="30259">MCPQADDRTAPVPDGSESPGAGTKRRHRSSTAPSAKVTLLGVLGELLITASALVLLFLGWQLWWNDMIMANSQSSAASEISQDWIAQDTSPTFPEATADPTEPDAARVAVDYGEPVVAAAPGNATAFAVLYVPRFGADYHRSIAEGTGRDVLNSNRLGIGHYAGTQMPGEVGNFAIAAHRSAFGGGMHLINELQLGDAIYVQTADGYYTYRYRDTEYVAPSQVQVLASVPNYPDGTPVDRIITLTSCNPLYSTAERIIAYGVLESWQPLSAGAPTELAPIIAAQG</sequence>
<dbReference type="Pfam" id="PF04203">
    <property type="entry name" value="Sortase"/>
    <property type="match status" value="1"/>
</dbReference>
<feature type="region of interest" description="Disordered" evidence="3">
    <location>
        <begin position="1"/>
        <end position="30"/>
    </location>
</feature>
<dbReference type="InterPro" id="IPR023365">
    <property type="entry name" value="Sortase_dom-sf"/>
</dbReference>
<dbReference type="GO" id="GO:0016787">
    <property type="term" value="F:hydrolase activity"/>
    <property type="evidence" value="ECO:0007669"/>
    <property type="project" value="UniProtKB-KW"/>
</dbReference>
<keyword evidence="7" id="KW-1185">Reference proteome</keyword>
<evidence type="ECO:0000313" key="6">
    <source>
        <dbReference type="EMBL" id="TFB85038.1"/>
    </source>
</evidence>
<comment type="caution">
    <text evidence="6">The sequence shown here is derived from an EMBL/GenBank/DDBJ whole genome shotgun (WGS) entry which is preliminary data.</text>
</comment>
<evidence type="ECO:0000256" key="2">
    <source>
        <dbReference type="PIRSR" id="PIRSR605754-1"/>
    </source>
</evidence>
<dbReference type="Gene3D" id="2.40.260.10">
    <property type="entry name" value="Sortase"/>
    <property type="match status" value="1"/>
</dbReference>
<evidence type="ECO:0000256" key="1">
    <source>
        <dbReference type="ARBA" id="ARBA00022801"/>
    </source>
</evidence>
<dbReference type="EMBL" id="SOFE01000014">
    <property type="protein sequence ID" value="TFB85038.1"/>
    <property type="molecule type" value="Genomic_DNA"/>
</dbReference>
<accession>A0A1I2XXN3</accession>
<evidence type="ECO:0000313" key="8">
    <source>
        <dbReference type="Proteomes" id="UP000297963"/>
    </source>
</evidence>
<dbReference type="InterPro" id="IPR053465">
    <property type="entry name" value="Sortase_Class_E"/>
</dbReference>
<dbReference type="RefSeq" id="WP_092448027.1">
    <property type="nucleotide sequence ID" value="NZ_BKAC01000003.1"/>
</dbReference>
<evidence type="ECO:0000256" key="3">
    <source>
        <dbReference type="SAM" id="MobiDB-lite"/>
    </source>
</evidence>
<dbReference type="CDD" id="cd05830">
    <property type="entry name" value="Sortase_E"/>
    <property type="match status" value="1"/>
</dbReference>
<proteinExistence type="predicted"/>
<feature type="active site" description="Proton donor/acceptor" evidence="2">
    <location>
        <position position="179"/>
    </location>
</feature>
<dbReference type="Proteomes" id="UP000199681">
    <property type="component" value="Unassembled WGS sequence"/>
</dbReference>
<dbReference type="InterPro" id="IPR005754">
    <property type="entry name" value="Sortase"/>
</dbReference>
<dbReference type="AlphaFoldDB" id="A0A1I2XXN3"/>
<feature type="transmembrane region" description="Helical" evidence="4">
    <location>
        <begin position="37"/>
        <end position="64"/>
    </location>
</feature>
<dbReference type="NCBIfam" id="TIGR01076">
    <property type="entry name" value="sortase_fam"/>
    <property type="match status" value="1"/>
</dbReference>
<dbReference type="Proteomes" id="UP000297963">
    <property type="component" value="Unassembled WGS sequence"/>
</dbReference>
<keyword evidence="1" id="KW-0378">Hydrolase</keyword>
<dbReference type="STRING" id="995038.SAMN05216274_101206"/>
<feature type="active site" description="Acyl-thioester intermediate" evidence="2">
    <location>
        <position position="247"/>
    </location>
</feature>
<evidence type="ECO:0000256" key="4">
    <source>
        <dbReference type="SAM" id="Phobius"/>
    </source>
</evidence>
<keyword evidence="4" id="KW-0472">Membrane</keyword>
<dbReference type="NCBIfam" id="NF033747">
    <property type="entry name" value="class_E_sortase"/>
    <property type="match status" value="1"/>
</dbReference>
<evidence type="ECO:0000313" key="7">
    <source>
        <dbReference type="Proteomes" id="UP000199681"/>
    </source>
</evidence>
<reference evidence="5 7" key="1">
    <citation type="submission" date="2016-10" db="EMBL/GenBank/DDBJ databases">
        <authorList>
            <person name="Varghese N."/>
            <person name="Submissions S."/>
        </authorList>
    </citation>
    <scope>NUCLEOTIDE SEQUENCE [LARGE SCALE GENOMIC DNA]</scope>
    <source>
        <strain evidence="5 7">GMCC 1.11211</strain>
    </source>
</reference>
<evidence type="ECO:0000313" key="5">
    <source>
        <dbReference type="EMBL" id="SFH17837.1"/>
    </source>
</evidence>
<dbReference type="EMBL" id="FOPW01000001">
    <property type="protein sequence ID" value="SFH17837.1"/>
    <property type="molecule type" value="Genomic_DNA"/>
</dbReference>
<reference evidence="6 8" key="2">
    <citation type="submission" date="2019-03" db="EMBL/GenBank/DDBJ databases">
        <title>Genomics of glacier-inhabiting Cryobacterium strains.</title>
        <authorList>
            <person name="Liu Q."/>
            <person name="Xin Y.-H."/>
        </authorList>
    </citation>
    <scope>NUCLEOTIDE SEQUENCE [LARGE SCALE GENOMIC DNA]</scope>
    <source>
        <strain evidence="6 8">Hh34</strain>
    </source>
</reference>
<keyword evidence="4" id="KW-0812">Transmembrane</keyword>
<dbReference type="SUPFAM" id="SSF63817">
    <property type="entry name" value="Sortase"/>
    <property type="match status" value="1"/>
</dbReference>
<keyword evidence="4" id="KW-1133">Transmembrane helix</keyword>
<dbReference type="InterPro" id="IPR042003">
    <property type="entry name" value="Sortase_E"/>
</dbReference>
<organism evidence="6 8">
    <name type="scientific">Cryobacterium levicorallinum</name>
    <dbReference type="NCBI Taxonomy" id="995038"/>
    <lineage>
        <taxon>Bacteria</taxon>
        <taxon>Bacillati</taxon>
        <taxon>Actinomycetota</taxon>
        <taxon>Actinomycetes</taxon>
        <taxon>Micrococcales</taxon>
        <taxon>Microbacteriaceae</taxon>
        <taxon>Cryobacterium</taxon>
    </lineage>
</organism>
<protein>
    <submittedName>
        <fullName evidence="6">Class E sortase</fullName>
    </submittedName>
    <submittedName>
        <fullName evidence="5">Sortase A</fullName>
    </submittedName>
</protein>
<gene>
    <name evidence="6" type="ORF">E3O11_08320</name>
    <name evidence="5" type="ORF">SAMN05216274_101206</name>
</gene>